<organism evidence="2 3">
    <name type="scientific">Chondrus crispus</name>
    <name type="common">Carrageen Irish moss</name>
    <name type="synonym">Polymorpha crispa</name>
    <dbReference type="NCBI Taxonomy" id="2769"/>
    <lineage>
        <taxon>Eukaryota</taxon>
        <taxon>Rhodophyta</taxon>
        <taxon>Florideophyceae</taxon>
        <taxon>Rhodymeniophycidae</taxon>
        <taxon>Gigartinales</taxon>
        <taxon>Gigartinaceae</taxon>
        <taxon>Chondrus</taxon>
    </lineage>
</organism>
<dbReference type="Proteomes" id="UP000012073">
    <property type="component" value="Unassembled WGS sequence"/>
</dbReference>
<evidence type="ECO:0000313" key="2">
    <source>
        <dbReference type="EMBL" id="CDF39505.1"/>
    </source>
</evidence>
<dbReference type="RefSeq" id="XP_005719416.1">
    <property type="nucleotide sequence ID" value="XM_005719359.1"/>
</dbReference>
<evidence type="ECO:0000313" key="3">
    <source>
        <dbReference type="Proteomes" id="UP000012073"/>
    </source>
</evidence>
<dbReference type="KEGG" id="ccp:CHC_T00000289001"/>
<gene>
    <name evidence="2" type="ORF">CHC_T00000289001</name>
</gene>
<evidence type="ECO:0000256" key="1">
    <source>
        <dbReference type="SAM" id="MobiDB-lite"/>
    </source>
</evidence>
<dbReference type="AlphaFoldDB" id="R7QQ67"/>
<reference evidence="3" key="1">
    <citation type="journal article" date="2013" name="Proc. Natl. Acad. Sci. U.S.A.">
        <title>Genome structure and metabolic features in the red seaweed Chondrus crispus shed light on evolution of the Archaeplastida.</title>
        <authorList>
            <person name="Collen J."/>
            <person name="Porcel B."/>
            <person name="Carre W."/>
            <person name="Ball S.G."/>
            <person name="Chaparro C."/>
            <person name="Tonon T."/>
            <person name="Barbeyron T."/>
            <person name="Michel G."/>
            <person name="Noel B."/>
            <person name="Valentin K."/>
            <person name="Elias M."/>
            <person name="Artiguenave F."/>
            <person name="Arun A."/>
            <person name="Aury J.M."/>
            <person name="Barbosa-Neto J.F."/>
            <person name="Bothwell J.H."/>
            <person name="Bouget F.Y."/>
            <person name="Brillet L."/>
            <person name="Cabello-Hurtado F."/>
            <person name="Capella-Gutierrez S."/>
            <person name="Charrier B."/>
            <person name="Cladiere L."/>
            <person name="Cock J.M."/>
            <person name="Coelho S.M."/>
            <person name="Colleoni C."/>
            <person name="Czjzek M."/>
            <person name="Da Silva C."/>
            <person name="Delage L."/>
            <person name="Denoeud F."/>
            <person name="Deschamps P."/>
            <person name="Dittami S.M."/>
            <person name="Gabaldon T."/>
            <person name="Gachon C.M."/>
            <person name="Groisillier A."/>
            <person name="Herve C."/>
            <person name="Jabbari K."/>
            <person name="Katinka M."/>
            <person name="Kloareg B."/>
            <person name="Kowalczyk N."/>
            <person name="Labadie K."/>
            <person name="Leblanc C."/>
            <person name="Lopez P.J."/>
            <person name="McLachlan D.H."/>
            <person name="Meslet-Cladiere L."/>
            <person name="Moustafa A."/>
            <person name="Nehr Z."/>
            <person name="Nyvall Collen P."/>
            <person name="Panaud O."/>
            <person name="Partensky F."/>
            <person name="Poulain J."/>
            <person name="Rensing S.A."/>
            <person name="Rousvoal S."/>
            <person name="Samson G."/>
            <person name="Symeonidi A."/>
            <person name="Weissenbach J."/>
            <person name="Zambounis A."/>
            <person name="Wincker P."/>
            <person name="Boyen C."/>
        </authorList>
    </citation>
    <scope>NUCLEOTIDE SEQUENCE [LARGE SCALE GENOMIC DNA]</scope>
    <source>
        <strain evidence="3">cv. Stackhouse</strain>
    </source>
</reference>
<name>R7QQ67_CHOCR</name>
<keyword evidence="3" id="KW-1185">Reference proteome</keyword>
<dbReference type="Gramene" id="CDF39505">
    <property type="protein sequence ID" value="CDF39505"/>
    <property type="gene ID" value="CHC_T00000289001"/>
</dbReference>
<dbReference type="GeneID" id="17327134"/>
<sequence>MSIAKQKLKTPSSVSLPRGLTNCRDSARNNYSIYEEG</sequence>
<protein>
    <submittedName>
        <fullName evidence="2">Uncharacterized protein</fullName>
    </submittedName>
</protein>
<proteinExistence type="predicted"/>
<feature type="region of interest" description="Disordered" evidence="1">
    <location>
        <begin position="1"/>
        <end position="21"/>
    </location>
</feature>
<dbReference type="EMBL" id="HG002045">
    <property type="protein sequence ID" value="CDF39505.1"/>
    <property type="molecule type" value="Genomic_DNA"/>
</dbReference>
<accession>R7QQ67</accession>